<reference evidence="1 2" key="1">
    <citation type="submission" date="2019-07" db="EMBL/GenBank/DDBJ databases">
        <title>Annotation for the trematode Paragonimus westermani.</title>
        <authorList>
            <person name="Choi Y.-J."/>
        </authorList>
    </citation>
    <scope>NUCLEOTIDE SEQUENCE [LARGE SCALE GENOMIC DNA]</scope>
    <source>
        <strain evidence="1">180907_Pwestermani</strain>
    </source>
</reference>
<dbReference type="Proteomes" id="UP000699462">
    <property type="component" value="Unassembled WGS sequence"/>
</dbReference>
<evidence type="ECO:0000313" key="2">
    <source>
        <dbReference type="Proteomes" id="UP000699462"/>
    </source>
</evidence>
<proteinExistence type="predicted"/>
<dbReference type="EMBL" id="JTDF01007045">
    <property type="protein sequence ID" value="KAF8565264.1"/>
    <property type="molecule type" value="Genomic_DNA"/>
</dbReference>
<evidence type="ECO:0000313" key="1">
    <source>
        <dbReference type="EMBL" id="KAF8565264.1"/>
    </source>
</evidence>
<organism evidence="1 2">
    <name type="scientific">Paragonimus westermani</name>
    <dbReference type="NCBI Taxonomy" id="34504"/>
    <lineage>
        <taxon>Eukaryota</taxon>
        <taxon>Metazoa</taxon>
        <taxon>Spiralia</taxon>
        <taxon>Lophotrochozoa</taxon>
        <taxon>Platyhelminthes</taxon>
        <taxon>Trematoda</taxon>
        <taxon>Digenea</taxon>
        <taxon>Plagiorchiida</taxon>
        <taxon>Troglotremata</taxon>
        <taxon>Troglotrematidae</taxon>
        <taxon>Paragonimus</taxon>
    </lineage>
</organism>
<sequence>MARPINTTNLSIEFKFKPIPIERHTCQVQVVRVAVDARRVSATVHRVRAIAHPVVRVLAVVQPIVVGSSGLMVSTPRSSVI</sequence>
<keyword evidence="2" id="KW-1185">Reference proteome</keyword>
<dbReference type="AlphaFoldDB" id="A0A8T0DED2"/>
<accession>A0A8T0DED2</accession>
<protein>
    <submittedName>
        <fullName evidence="1">Uncharacterized protein</fullName>
    </submittedName>
</protein>
<comment type="caution">
    <text evidence="1">The sequence shown here is derived from an EMBL/GenBank/DDBJ whole genome shotgun (WGS) entry which is preliminary data.</text>
</comment>
<name>A0A8T0DED2_9TREM</name>
<gene>
    <name evidence="1" type="ORF">P879_10781</name>
</gene>